<sequence>MSDVKRQLALGAMMFFPAGEHISSWRHPGSEAAALLDFDYYKRIVQTAERGRFDMFFYADELYVWDRFESGISHANSIRPEPFTLLSALAAVTTHIGLAATISTTYNDPYHIARKLASLDHLSGGRAAWNIVTSQTDEEARNFGKERHLQHELRYERAKEFVAVTQGLWDSWEEDACVFDKESGYFADKDKLHNLDFEGKHFKVKGPLNITRPPQGYPVLIQAGASEAGKEVAAATAEIVFAPGGTLAEGRALYADIKGRLAKYGRTADELKIFPALMPVIGITEEDAAEKLSVIENLTPDRLALDLLSHYIGTDVSSYPLDEPLPFLPEEEGFNQSKTGLLKIRSILEQENLTLLQLAKRVAVKRGIAGTPEQIADHIEEWFKSKAADGFNIAFTHLPGALDDFVNLVVPILQQRGLLRTEYEGTTLRAHLGLNTPASRYAKIGISPGAGSEQH</sequence>
<dbReference type="KEGG" id="pri:PRIO_3203"/>
<feature type="binding site" evidence="6">
    <location>
        <position position="101"/>
    </location>
    <ligand>
        <name>FMN</name>
        <dbReference type="ChEBI" id="CHEBI:58210"/>
    </ligand>
</feature>
<feature type="binding site" evidence="6">
    <location>
        <position position="226"/>
    </location>
    <ligand>
        <name>FMN</name>
        <dbReference type="ChEBI" id="CHEBI:58210"/>
    </ligand>
</feature>
<gene>
    <name evidence="8" type="primary">yxeK</name>
    <name evidence="8" type="ORF">PRIO_3203</name>
</gene>
<protein>
    <submittedName>
        <fullName evidence="8">Putative monooxygenase YxeK</fullName>
    </submittedName>
</protein>
<keyword evidence="2 6" id="KW-0288">FMN</keyword>
<evidence type="ECO:0000256" key="5">
    <source>
        <dbReference type="ARBA" id="ARBA00033748"/>
    </source>
</evidence>
<evidence type="ECO:0000256" key="3">
    <source>
        <dbReference type="ARBA" id="ARBA00023002"/>
    </source>
</evidence>
<dbReference type="AlphaFoldDB" id="A0A0E4HDT4"/>
<dbReference type="EMBL" id="LN831776">
    <property type="protein sequence ID" value="CQR55606.1"/>
    <property type="molecule type" value="Genomic_DNA"/>
</dbReference>
<reference evidence="9" key="1">
    <citation type="submission" date="2015-03" db="EMBL/GenBank/DDBJ databases">
        <authorList>
            <person name="Wibberg D."/>
        </authorList>
    </citation>
    <scope>NUCLEOTIDE SEQUENCE [LARGE SCALE GENOMIC DNA]</scope>
</reference>
<keyword evidence="4 8" id="KW-0503">Monooxygenase</keyword>
<organism evidence="8 9">
    <name type="scientific">Paenibacillus riograndensis SBR5</name>
    <dbReference type="NCBI Taxonomy" id="1073571"/>
    <lineage>
        <taxon>Bacteria</taxon>
        <taxon>Bacillati</taxon>
        <taxon>Bacillota</taxon>
        <taxon>Bacilli</taxon>
        <taxon>Bacillales</taxon>
        <taxon>Paenibacillaceae</taxon>
        <taxon>Paenibacillus</taxon>
        <taxon>Paenibacillus sonchi group</taxon>
    </lineage>
</organism>
<comment type="similarity">
    <text evidence="5">Belongs to the NtaA/SnaA/DszA monooxygenase family.</text>
</comment>
<dbReference type="NCBIfam" id="TIGR03860">
    <property type="entry name" value="FMN_nitrolo"/>
    <property type="match status" value="1"/>
</dbReference>
<proteinExistence type="inferred from homology"/>
<evidence type="ECO:0000259" key="7">
    <source>
        <dbReference type="Pfam" id="PF00296"/>
    </source>
</evidence>
<dbReference type="PANTHER" id="PTHR30011">
    <property type="entry name" value="ALKANESULFONATE MONOOXYGENASE-RELATED"/>
    <property type="match status" value="1"/>
</dbReference>
<dbReference type="RefSeq" id="WP_020432101.1">
    <property type="nucleotide sequence ID" value="NZ_AGBD01001408.1"/>
</dbReference>
<evidence type="ECO:0000256" key="2">
    <source>
        <dbReference type="ARBA" id="ARBA00022643"/>
    </source>
</evidence>
<dbReference type="InterPro" id="IPR051260">
    <property type="entry name" value="Diverse_substr_monoxygenases"/>
</dbReference>
<dbReference type="GO" id="GO:0016705">
    <property type="term" value="F:oxidoreductase activity, acting on paired donors, with incorporation or reduction of molecular oxygen"/>
    <property type="evidence" value="ECO:0007669"/>
    <property type="project" value="InterPro"/>
</dbReference>
<dbReference type="GO" id="GO:0004497">
    <property type="term" value="F:monooxygenase activity"/>
    <property type="evidence" value="ECO:0007669"/>
    <property type="project" value="UniProtKB-KW"/>
</dbReference>
<dbReference type="CDD" id="cd01095">
    <property type="entry name" value="Nitrilotriacetate_monoxgenase"/>
    <property type="match status" value="1"/>
</dbReference>
<feature type="binding site" evidence="6">
    <location>
        <position position="151"/>
    </location>
    <ligand>
        <name>FMN</name>
        <dbReference type="ChEBI" id="CHEBI:58210"/>
    </ligand>
</feature>
<dbReference type="PANTHER" id="PTHR30011:SF16">
    <property type="entry name" value="C2H2 FINGER DOMAIN TRANSCRIPTION FACTOR (EUROFUNG)-RELATED"/>
    <property type="match status" value="1"/>
</dbReference>
<dbReference type="InterPro" id="IPR016215">
    <property type="entry name" value="NTA_MOA"/>
</dbReference>
<feature type="binding site" evidence="6">
    <location>
        <position position="155"/>
    </location>
    <ligand>
        <name>FMN</name>
        <dbReference type="ChEBI" id="CHEBI:58210"/>
    </ligand>
</feature>
<keyword evidence="1 6" id="KW-0285">Flavoprotein</keyword>
<dbReference type="Pfam" id="PF00296">
    <property type="entry name" value="Bac_luciferase"/>
    <property type="match status" value="1"/>
</dbReference>
<dbReference type="Gene3D" id="3.20.20.30">
    <property type="entry name" value="Luciferase-like domain"/>
    <property type="match status" value="1"/>
</dbReference>
<evidence type="ECO:0000256" key="6">
    <source>
        <dbReference type="PIRSR" id="PIRSR000337-1"/>
    </source>
</evidence>
<evidence type="ECO:0000313" key="8">
    <source>
        <dbReference type="EMBL" id="CQR55606.1"/>
    </source>
</evidence>
<dbReference type="InterPro" id="IPR011251">
    <property type="entry name" value="Luciferase-like_dom"/>
</dbReference>
<dbReference type="HOGENOM" id="CLU_022256_1_2_9"/>
<dbReference type="Proteomes" id="UP000033163">
    <property type="component" value="Chromosome I"/>
</dbReference>
<dbReference type="PATRIC" id="fig|1073571.4.peg.3421"/>
<dbReference type="PIRSF" id="PIRSF000337">
    <property type="entry name" value="NTA_MOA"/>
    <property type="match status" value="1"/>
</dbReference>
<accession>A0A0E4HDT4</accession>
<feature type="binding site" evidence="6">
    <location>
        <position position="60"/>
    </location>
    <ligand>
        <name>FMN</name>
        <dbReference type="ChEBI" id="CHEBI:58210"/>
    </ligand>
</feature>
<evidence type="ECO:0000313" key="9">
    <source>
        <dbReference type="Proteomes" id="UP000033163"/>
    </source>
</evidence>
<keyword evidence="3" id="KW-0560">Oxidoreductase</keyword>
<dbReference type="InterPro" id="IPR036661">
    <property type="entry name" value="Luciferase-like_sf"/>
</dbReference>
<dbReference type="SUPFAM" id="SSF51679">
    <property type="entry name" value="Bacterial luciferase-like"/>
    <property type="match status" value="1"/>
</dbReference>
<feature type="domain" description="Luciferase-like" evidence="7">
    <location>
        <begin position="25"/>
        <end position="384"/>
    </location>
</feature>
<evidence type="ECO:0000256" key="1">
    <source>
        <dbReference type="ARBA" id="ARBA00022630"/>
    </source>
</evidence>
<name>A0A0E4HDT4_9BACL</name>
<evidence type="ECO:0000256" key="4">
    <source>
        <dbReference type="ARBA" id="ARBA00023033"/>
    </source>
</evidence>